<reference evidence="3 4" key="1">
    <citation type="submission" date="2017-11" db="EMBL/GenBank/DDBJ databases">
        <authorList>
            <person name="Han C.G."/>
        </authorList>
    </citation>
    <scope>NUCLEOTIDE SEQUENCE [LARGE SCALE GENOMIC DNA]</scope>
    <source>
        <strain evidence="3 4">ANC 5347</strain>
    </source>
</reference>
<name>A0A2H9UI77_9GAMM</name>
<keyword evidence="2" id="KW-0732">Signal</keyword>
<reference evidence="3 4" key="2">
    <citation type="submission" date="2017-12" db="EMBL/GenBank/DDBJ databases">
        <title>Revising the taxonomy of the Acinetobacter lwoffii group: the description of Acinetobacter pseudolwoffii sp. nov. and emended description of Acinetobacter lwoffii.</title>
        <authorList>
            <person name="Nemec A."/>
        </authorList>
    </citation>
    <scope>NUCLEOTIDE SEQUENCE [LARGE SCALE GENOMIC DNA]</scope>
    <source>
        <strain evidence="3 4">ANC 5347</strain>
    </source>
</reference>
<accession>A0A2H9UI77</accession>
<sequence>MKLRILSCAILGCMLAACGSSDNSDNNTPVPSQPAPSNPGNPNNPGTPGDGASDTVSEFYNYQFNLPNADAADMESKKLLLASHKNKITDGILYADDNSVVDTEYNIEENMVFPTYVTAKGVFPADLTRTAFGYKLEKVLENTTTQFKSRPVTIPENNISNHRHIEWYDLSGKALTERTNIAVVKMYEDAATRVLFNSDNTTAADRKYYNEFAANFIDLQKACTFPNGSKCFRLQAEHPEEEYIEFDPETKTDYRTLADWQAQTSVQELAKIILDETMAGLKYKKAEYKDTAMQYYKYFGAIEYQGGIYNSAFSEHGEHIDHNDYVAQSRKVALDKLKENDASPLMIKWTEYTYDQLAFACDGYNVTAATVLNTAIKDATPR</sequence>
<evidence type="ECO:0008006" key="5">
    <source>
        <dbReference type="Google" id="ProtNLM"/>
    </source>
</evidence>
<feature type="region of interest" description="Disordered" evidence="1">
    <location>
        <begin position="22"/>
        <end position="54"/>
    </location>
</feature>
<dbReference type="EMBL" id="PGOZ01000027">
    <property type="protein sequence ID" value="PJI31370.1"/>
    <property type="molecule type" value="Genomic_DNA"/>
</dbReference>
<gene>
    <name evidence="3" type="ORF">CU320_14390</name>
</gene>
<comment type="caution">
    <text evidence="3">The sequence shown here is derived from an EMBL/GenBank/DDBJ whole genome shotgun (WGS) entry which is preliminary data.</text>
</comment>
<dbReference type="RefSeq" id="WP_100358172.1">
    <property type="nucleotide sequence ID" value="NZ_PGOZ01000027.1"/>
</dbReference>
<evidence type="ECO:0000256" key="1">
    <source>
        <dbReference type="SAM" id="MobiDB-lite"/>
    </source>
</evidence>
<feature type="signal peptide" evidence="2">
    <location>
        <begin position="1"/>
        <end position="23"/>
    </location>
</feature>
<proteinExistence type="predicted"/>
<dbReference type="AlphaFoldDB" id="A0A2H9UI77"/>
<organism evidence="3 4">
    <name type="scientific">Acinetobacter pseudolwoffii</name>
    <dbReference type="NCBI Taxonomy" id="2053287"/>
    <lineage>
        <taxon>Bacteria</taxon>
        <taxon>Pseudomonadati</taxon>
        <taxon>Pseudomonadota</taxon>
        <taxon>Gammaproteobacteria</taxon>
        <taxon>Moraxellales</taxon>
        <taxon>Moraxellaceae</taxon>
        <taxon>Acinetobacter</taxon>
    </lineage>
</organism>
<dbReference type="PROSITE" id="PS51257">
    <property type="entry name" value="PROKAR_LIPOPROTEIN"/>
    <property type="match status" value="1"/>
</dbReference>
<dbReference type="Proteomes" id="UP000242351">
    <property type="component" value="Unassembled WGS sequence"/>
</dbReference>
<feature type="compositionally biased region" description="Low complexity" evidence="1">
    <location>
        <begin position="40"/>
        <end position="51"/>
    </location>
</feature>
<evidence type="ECO:0000313" key="4">
    <source>
        <dbReference type="Proteomes" id="UP000242351"/>
    </source>
</evidence>
<evidence type="ECO:0000256" key="2">
    <source>
        <dbReference type="SAM" id="SignalP"/>
    </source>
</evidence>
<feature type="chain" id="PRO_5014120674" description="Lipoprotein" evidence="2">
    <location>
        <begin position="24"/>
        <end position="382"/>
    </location>
</feature>
<protein>
    <recommendedName>
        <fullName evidence="5">Lipoprotein</fullName>
    </recommendedName>
</protein>
<evidence type="ECO:0000313" key="3">
    <source>
        <dbReference type="EMBL" id="PJI31370.1"/>
    </source>
</evidence>